<feature type="domain" description="Disease resistance protein winged helix" evidence="6">
    <location>
        <begin position="429"/>
        <end position="503"/>
    </location>
</feature>
<dbReference type="InterPro" id="IPR002182">
    <property type="entry name" value="NB-ARC"/>
</dbReference>
<dbReference type="Proteomes" id="UP001603857">
    <property type="component" value="Unassembled WGS sequence"/>
</dbReference>
<name>A0ABD1M298_9FABA</name>
<feature type="domain" description="Disease resistance N-terminal" evidence="5">
    <location>
        <begin position="23"/>
        <end position="108"/>
    </location>
</feature>
<dbReference type="FunFam" id="3.40.50.300:FF:001091">
    <property type="entry name" value="Probable disease resistance protein At1g61300"/>
    <property type="match status" value="1"/>
</dbReference>
<feature type="domain" description="NB-ARC" evidence="4">
    <location>
        <begin position="186"/>
        <end position="351"/>
    </location>
</feature>
<comment type="caution">
    <text evidence="7">The sequence shown here is derived from an EMBL/GenBank/DDBJ whole genome shotgun (WGS) entry which is preliminary data.</text>
</comment>
<dbReference type="EMBL" id="JBGMDY010000006">
    <property type="protein sequence ID" value="KAL2329673.1"/>
    <property type="molecule type" value="Genomic_DNA"/>
</dbReference>
<keyword evidence="1" id="KW-0677">Repeat</keyword>
<dbReference type="CDD" id="cd14798">
    <property type="entry name" value="RX-CC_like"/>
    <property type="match status" value="1"/>
</dbReference>
<evidence type="ECO:0000256" key="2">
    <source>
        <dbReference type="ARBA" id="ARBA00022741"/>
    </source>
</evidence>
<evidence type="ECO:0000256" key="1">
    <source>
        <dbReference type="ARBA" id="ARBA00022737"/>
    </source>
</evidence>
<evidence type="ECO:0000313" key="7">
    <source>
        <dbReference type="EMBL" id="KAL2329673.1"/>
    </source>
</evidence>
<keyword evidence="2" id="KW-0547">Nucleotide-binding</keyword>
<dbReference type="Pfam" id="PF18052">
    <property type="entry name" value="Rx_N"/>
    <property type="match status" value="1"/>
</dbReference>
<dbReference type="Gene3D" id="1.10.8.430">
    <property type="entry name" value="Helical domain of apoptotic protease-activating factors"/>
    <property type="match status" value="1"/>
</dbReference>
<dbReference type="SUPFAM" id="SSF52540">
    <property type="entry name" value="P-loop containing nucleoside triphosphate hydrolases"/>
    <property type="match status" value="1"/>
</dbReference>
<dbReference type="PRINTS" id="PR00364">
    <property type="entry name" value="DISEASERSIST"/>
</dbReference>
<dbReference type="InterPro" id="IPR044974">
    <property type="entry name" value="Disease_R_plants"/>
</dbReference>
<dbReference type="Gene3D" id="1.10.10.10">
    <property type="entry name" value="Winged helix-like DNA-binding domain superfamily/Winged helix DNA-binding domain"/>
    <property type="match status" value="1"/>
</dbReference>
<protein>
    <submittedName>
        <fullName evidence="7">Uncharacterized protein</fullName>
    </submittedName>
</protein>
<proteinExistence type="predicted"/>
<evidence type="ECO:0000313" key="8">
    <source>
        <dbReference type="Proteomes" id="UP001603857"/>
    </source>
</evidence>
<keyword evidence="3" id="KW-0611">Plant defense</keyword>
<dbReference type="Gene3D" id="1.20.5.4130">
    <property type="match status" value="1"/>
</dbReference>
<gene>
    <name evidence="7" type="ORF">Fmac_017254</name>
</gene>
<accession>A0ABD1M298</accession>
<dbReference type="GO" id="GO:0006952">
    <property type="term" value="P:defense response"/>
    <property type="evidence" value="ECO:0007669"/>
    <property type="project" value="UniProtKB-KW"/>
</dbReference>
<dbReference type="InterPro" id="IPR041118">
    <property type="entry name" value="Rx_N"/>
</dbReference>
<dbReference type="PANTHER" id="PTHR23155:SF1193">
    <property type="entry name" value="DISEASE RESISTANCE PROTEIN RPP13-RELATED"/>
    <property type="match status" value="1"/>
</dbReference>
<organism evidence="7 8">
    <name type="scientific">Flemingia macrophylla</name>
    <dbReference type="NCBI Taxonomy" id="520843"/>
    <lineage>
        <taxon>Eukaryota</taxon>
        <taxon>Viridiplantae</taxon>
        <taxon>Streptophyta</taxon>
        <taxon>Embryophyta</taxon>
        <taxon>Tracheophyta</taxon>
        <taxon>Spermatophyta</taxon>
        <taxon>Magnoliopsida</taxon>
        <taxon>eudicotyledons</taxon>
        <taxon>Gunneridae</taxon>
        <taxon>Pentapetalae</taxon>
        <taxon>rosids</taxon>
        <taxon>fabids</taxon>
        <taxon>Fabales</taxon>
        <taxon>Fabaceae</taxon>
        <taxon>Papilionoideae</taxon>
        <taxon>50 kb inversion clade</taxon>
        <taxon>NPAAA clade</taxon>
        <taxon>indigoferoid/millettioid clade</taxon>
        <taxon>Phaseoleae</taxon>
        <taxon>Flemingia</taxon>
    </lineage>
</organism>
<dbReference type="AlphaFoldDB" id="A0ABD1M298"/>
<dbReference type="GO" id="GO:0000166">
    <property type="term" value="F:nucleotide binding"/>
    <property type="evidence" value="ECO:0007669"/>
    <property type="project" value="UniProtKB-KW"/>
</dbReference>
<evidence type="ECO:0000259" key="5">
    <source>
        <dbReference type="Pfam" id="PF18052"/>
    </source>
</evidence>
<evidence type="ECO:0000259" key="4">
    <source>
        <dbReference type="Pfam" id="PF00931"/>
    </source>
</evidence>
<dbReference type="InterPro" id="IPR038005">
    <property type="entry name" value="RX-like_CC"/>
</dbReference>
<dbReference type="InterPro" id="IPR042197">
    <property type="entry name" value="Apaf_helical"/>
</dbReference>
<keyword evidence="8" id="KW-1185">Reference proteome</keyword>
<dbReference type="Pfam" id="PF00931">
    <property type="entry name" value="NB-ARC"/>
    <property type="match status" value="1"/>
</dbReference>
<dbReference type="InterPro" id="IPR027417">
    <property type="entry name" value="P-loop_NTPase"/>
</dbReference>
<reference evidence="7 8" key="1">
    <citation type="submission" date="2024-08" db="EMBL/GenBank/DDBJ databases">
        <title>Insights into the chromosomal genome structure of Flemingia macrophylla.</title>
        <authorList>
            <person name="Ding Y."/>
            <person name="Zhao Y."/>
            <person name="Bi W."/>
            <person name="Wu M."/>
            <person name="Zhao G."/>
            <person name="Gong Y."/>
            <person name="Li W."/>
            <person name="Zhang P."/>
        </authorList>
    </citation>
    <scope>NUCLEOTIDE SEQUENCE [LARGE SCALE GENOMIC DNA]</scope>
    <source>
        <strain evidence="7">DYQJB</strain>
        <tissue evidence="7">Leaf</tissue>
    </source>
</reference>
<evidence type="ECO:0000256" key="3">
    <source>
        <dbReference type="ARBA" id="ARBA00022821"/>
    </source>
</evidence>
<dbReference type="Pfam" id="PF23559">
    <property type="entry name" value="WHD_DRP"/>
    <property type="match status" value="1"/>
</dbReference>
<sequence length="642" mass="74646">MYKYTYFVTKSNSLVCAEMVDSVVSFLLENLSRLLNDEIQLLSGVEEKVNSLCNELKFIDIFLKNSEGKRSDKVVKEVVSQIRDVAYKAEDVIDTYVANIAKHKRRNMPSKLLHFKERFTVPHEVNVEIDKIKSHIDDIYRNRERYGIGRGEFQSQEVDAITESLREKRRDVEEQDIVGLVHDSNVIIQQLKESDLRLKVVSIIGMGGLGKTTLARKIYNNNEVKELFPCCAWGYLSNDYRPKEFFLSLLKCLRSSTSNCENLSEVDLKKEVAEELTEKKYLIVLDDIWKSQVWDDVKGAFPDDKTGSRILITSRINEMTHYTRTTSPYYLPVLNKDESWELFCKKVFYGEQCPFDLEPLGRSIVENCKGLPLAIVVLAGLVAKKEKSPREWKRIKDVSWHLTEVKDILKLSYDNLPLELKPCFLYFGIYPEDYEIKVREVIQLWIAEGFITKENQKTTEELEDVGDRYLDDMMDRSLVQVAKWRSDGGVKTCKIHDLLRDLCVSEGRSDKFLEVCTESNINTISSINPRRLSFHCQLHCDMKYVKPCTRSVFFFLQTNMDYDVKSFELARVWHSETLGFSAQPNNLKRMIHVRYLKILFGIDLPASISCLWNLETLYVLAAGKISSKIWKLKRLRHLHECE</sequence>
<dbReference type="InterPro" id="IPR036388">
    <property type="entry name" value="WH-like_DNA-bd_sf"/>
</dbReference>
<dbReference type="InterPro" id="IPR058922">
    <property type="entry name" value="WHD_DRP"/>
</dbReference>
<evidence type="ECO:0000259" key="6">
    <source>
        <dbReference type="Pfam" id="PF23559"/>
    </source>
</evidence>
<dbReference type="Gene3D" id="3.40.50.300">
    <property type="entry name" value="P-loop containing nucleotide triphosphate hydrolases"/>
    <property type="match status" value="1"/>
</dbReference>
<dbReference type="PANTHER" id="PTHR23155">
    <property type="entry name" value="DISEASE RESISTANCE PROTEIN RP"/>
    <property type="match status" value="1"/>
</dbReference>
<dbReference type="FunFam" id="1.10.10.10:FF:000322">
    <property type="entry name" value="Probable disease resistance protein At1g63360"/>
    <property type="match status" value="1"/>
</dbReference>